<name>A0ABT8WG82_9FLAO</name>
<proteinExistence type="predicted"/>
<dbReference type="InterPro" id="IPR043502">
    <property type="entry name" value="DNA/RNA_pol_sf"/>
</dbReference>
<dbReference type="RefSeq" id="WP_303279742.1">
    <property type="nucleotide sequence ID" value="NZ_JAUOEK010000183.1"/>
</dbReference>
<dbReference type="Gene3D" id="1.20.1060.10">
    <property type="entry name" value="Taq DNA Polymerase, Chain T, domain 4"/>
    <property type="match status" value="1"/>
</dbReference>
<sequence length="187" mass="21470">MAKTNIINSWEDLQKNVTTITGRLNKDQNLLIAAASNPIFALEELGYKIHNDILGHIEDKMRFKTRQVAKLKKLRATIIKIAGKHFDIRSKEQLEQVLFEDFQLEAYDANGCPICKSLPPYQKGNDNDSLETYTGLHPIIEPLLAFRQIDASVFSFCDSYTYQKIRKGNYGKHSNLQLKVQLKKNKK</sequence>
<protein>
    <submittedName>
        <fullName evidence="1">Uncharacterized protein</fullName>
    </submittedName>
</protein>
<accession>A0ABT8WG82</accession>
<dbReference type="SUPFAM" id="SSF56672">
    <property type="entry name" value="DNA/RNA polymerases"/>
    <property type="match status" value="1"/>
</dbReference>
<comment type="caution">
    <text evidence="1">The sequence shown here is derived from an EMBL/GenBank/DDBJ whole genome shotgun (WGS) entry which is preliminary data.</text>
</comment>
<keyword evidence="2" id="KW-1185">Reference proteome</keyword>
<organism evidence="1 2">
    <name type="scientific">Flavivirga aquimarina</name>
    <dbReference type="NCBI Taxonomy" id="2027862"/>
    <lineage>
        <taxon>Bacteria</taxon>
        <taxon>Pseudomonadati</taxon>
        <taxon>Bacteroidota</taxon>
        <taxon>Flavobacteriia</taxon>
        <taxon>Flavobacteriales</taxon>
        <taxon>Flavobacteriaceae</taxon>
        <taxon>Flavivirga</taxon>
    </lineage>
</organism>
<dbReference type="EMBL" id="JAUOEK010000183">
    <property type="protein sequence ID" value="MDO5972024.1"/>
    <property type="molecule type" value="Genomic_DNA"/>
</dbReference>
<evidence type="ECO:0000313" key="2">
    <source>
        <dbReference type="Proteomes" id="UP001176883"/>
    </source>
</evidence>
<evidence type="ECO:0000313" key="1">
    <source>
        <dbReference type="EMBL" id="MDO5972024.1"/>
    </source>
</evidence>
<gene>
    <name evidence="1" type="ORF">Q4Q35_19665</name>
</gene>
<dbReference type="Proteomes" id="UP001176883">
    <property type="component" value="Unassembled WGS sequence"/>
</dbReference>
<reference evidence="1" key="1">
    <citation type="submission" date="2023-07" db="EMBL/GenBank/DDBJ databases">
        <title>Two novel species in the genus Flavivirga.</title>
        <authorList>
            <person name="Kwon K."/>
        </authorList>
    </citation>
    <scope>NUCLEOTIDE SEQUENCE</scope>
    <source>
        <strain evidence="1">KCTC 52353</strain>
    </source>
</reference>